<gene>
    <name evidence="6" type="ORF">JFN88_16025</name>
</gene>
<dbReference type="PROSITE" id="PS51257">
    <property type="entry name" value="PROKAR_LIPOPROTEIN"/>
    <property type="match status" value="1"/>
</dbReference>
<feature type="domain" description="Glycosyltransferase 2-like" evidence="5">
    <location>
        <begin position="4"/>
        <end position="170"/>
    </location>
</feature>
<dbReference type="CDD" id="cd04186">
    <property type="entry name" value="GT_2_like_c"/>
    <property type="match status" value="1"/>
</dbReference>
<organism evidence="6 7">
    <name type="scientific">Paenibacillus roseus</name>
    <dbReference type="NCBI Taxonomy" id="2798579"/>
    <lineage>
        <taxon>Bacteria</taxon>
        <taxon>Bacillati</taxon>
        <taxon>Bacillota</taxon>
        <taxon>Bacilli</taxon>
        <taxon>Bacillales</taxon>
        <taxon>Paenibacillaceae</taxon>
        <taxon>Paenibacillus</taxon>
    </lineage>
</organism>
<accession>A0A934MW27</accession>
<comment type="caution">
    <text evidence="6">The sequence shown here is derived from an EMBL/GenBank/DDBJ whole genome shotgun (WGS) entry which is preliminary data.</text>
</comment>
<evidence type="ECO:0000256" key="4">
    <source>
        <dbReference type="ARBA" id="ARBA00022679"/>
    </source>
</evidence>
<dbReference type="Pfam" id="PF00535">
    <property type="entry name" value="Glycos_transf_2"/>
    <property type="match status" value="1"/>
</dbReference>
<evidence type="ECO:0000313" key="7">
    <source>
        <dbReference type="Proteomes" id="UP000640274"/>
    </source>
</evidence>
<keyword evidence="4" id="KW-0808">Transferase</keyword>
<evidence type="ECO:0000256" key="1">
    <source>
        <dbReference type="ARBA" id="ARBA00004776"/>
    </source>
</evidence>
<dbReference type="Proteomes" id="UP000640274">
    <property type="component" value="Unassembled WGS sequence"/>
</dbReference>
<dbReference type="Gene3D" id="3.90.550.10">
    <property type="entry name" value="Spore Coat Polysaccharide Biosynthesis Protein SpsA, Chain A"/>
    <property type="match status" value="1"/>
</dbReference>
<dbReference type="InterPro" id="IPR029044">
    <property type="entry name" value="Nucleotide-diphossugar_trans"/>
</dbReference>
<dbReference type="EMBL" id="JAELUP010000089">
    <property type="protein sequence ID" value="MBJ6362727.1"/>
    <property type="molecule type" value="Genomic_DNA"/>
</dbReference>
<dbReference type="PANTHER" id="PTHR43179">
    <property type="entry name" value="RHAMNOSYLTRANSFERASE WBBL"/>
    <property type="match status" value="1"/>
</dbReference>
<evidence type="ECO:0000256" key="3">
    <source>
        <dbReference type="ARBA" id="ARBA00022676"/>
    </source>
</evidence>
<dbReference type="GO" id="GO:0016757">
    <property type="term" value="F:glycosyltransferase activity"/>
    <property type="evidence" value="ECO:0007669"/>
    <property type="project" value="UniProtKB-KW"/>
</dbReference>
<sequence>MKTSIVILTHNQLAMTIGCLESIRRHTPEEHEIIIIDNGSTDGTPGYARLQPDVILHENKENLGFAKGCNQGVELATGDNVLFLNNDTIMTKDWLKNMLQALYSSEHIGMVGPVTNYSSGHQRIPVTYTDLAGLDAFSKSHIEAHAGSKLSVRRLVGFCLLVKRTVLDEIGGFDERFGLGNYEDDDLCLRAIRQGYGLYVAMDSFIHHYGHATMNQLPSDNLNTLLQQNSKKATEKWGNNIHELIYRPEISVSLCVVAQQDAQRLRHTLATWIDAVEETIVIVPDADGEAAEIAGQYTDRVFAFYGEGDGEEAYQFAFDLATKDFVLFLEPGDELEKNERRKFSGLKISVEDADIVVLPSGENEQRFMVRKDSGFASPDRLEEDAAYGGLRLNAGVTVRNRF</sequence>
<dbReference type="PANTHER" id="PTHR43179:SF12">
    <property type="entry name" value="GALACTOFURANOSYLTRANSFERASE GLFT2"/>
    <property type="match status" value="1"/>
</dbReference>
<evidence type="ECO:0000313" key="6">
    <source>
        <dbReference type="EMBL" id="MBJ6362727.1"/>
    </source>
</evidence>
<reference evidence="6" key="1">
    <citation type="submission" date="2020-12" db="EMBL/GenBank/DDBJ databases">
        <authorList>
            <person name="Huq M.A."/>
        </authorList>
    </citation>
    <scope>NUCLEOTIDE SEQUENCE</scope>
    <source>
        <strain evidence="6">MAHUQ-46</strain>
    </source>
</reference>
<comment type="pathway">
    <text evidence="1">Cell wall biogenesis; cell wall polysaccharide biosynthesis.</text>
</comment>
<keyword evidence="3" id="KW-0328">Glycosyltransferase</keyword>
<dbReference type="RefSeq" id="WP_199020266.1">
    <property type="nucleotide sequence ID" value="NZ_JAELUP010000089.1"/>
</dbReference>
<name>A0A934MW27_9BACL</name>
<proteinExistence type="inferred from homology"/>
<dbReference type="AlphaFoldDB" id="A0A934MW27"/>
<evidence type="ECO:0000259" key="5">
    <source>
        <dbReference type="Pfam" id="PF00535"/>
    </source>
</evidence>
<dbReference type="InterPro" id="IPR001173">
    <property type="entry name" value="Glyco_trans_2-like"/>
</dbReference>
<protein>
    <submittedName>
        <fullName evidence="6">Glycosyltransferase family 2 protein</fullName>
    </submittedName>
</protein>
<keyword evidence="7" id="KW-1185">Reference proteome</keyword>
<dbReference type="SUPFAM" id="SSF53448">
    <property type="entry name" value="Nucleotide-diphospho-sugar transferases"/>
    <property type="match status" value="1"/>
</dbReference>
<evidence type="ECO:0000256" key="2">
    <source>
        <dbReference type="ARBA" id="ARBA00006739"/>
    </source>
</evidence>
<comment type="similarity">
    <text evidence="2">Belongs to the glycosyltransferase 2 family.</text>
</comment>